<protein>
    <submittedName>
        <fullName evidence="2">AntA/AntB antirepressor family protein</fullName>
    </submittedName>
</protein>
<evidence type="ECO:0000259" key="1">
    <source>
        <dbReference type="Pfam" id="PF08346"/>
    </source>
</evidence>
<dbReference type="InterPro" id="IPR013557">
    <property type="entry name" value="AntA/B_antirep"/>
</dbReference>
<feature type="domain" description="AntA/AntB antirepressor" evidence="1">
    <location>
        <begin position="26"/>
        <end position="94"/>
    </location>
</feature>
<gene>
    <name evidence="2" type="ORF">RQ831_18160</name>
</gene>
<accession>A0ABU3MKY1</accession>
<dbReference type="EMBL" id="JAVVDO010000041">
    <property type="protein sequence ID" value="MDT8332980.1"/>
    <property type="molecule type" value="Genomic_DNA"/>
</dbReference>
<name>A0ABU3MKY1_9PROT</name>
<proteinExistence type="predicted"/>
<organism evidence="2 3">
    <name type="scientific">Roseomonas gilardii</name>
    <dbReference type="NCBI Taxonomy" id="257708"/>
    <lineage>
        <taxon>Bacteria</taxon>
        <taxon>Pseudomonadati</taxon>
        <taxon>Pseudomonadota</taxon>
        <taxon>Alphaproteobacteria</taxon>
        <taxon>Acetobacterales</taxon>
        <taxon>Roseomonadaceae</taxon>
        <taxon>Roseomonas</taxon>
    </lineage>
</organism>
<sequence length="216" mass="24292">MSSAEHKGLVPVMEQVIGGVRVQAADARELYEALGVRKDFTTWIKQQIARLRLKSDHDYLLTQKGEQVPSGVKWVAVYTLTLDAAKHIAMMANTDRGYEVREYFIECERRAHQHEAVTIPAQGTVDPVPMPISQDPAWAAWLALPREERTCRQQDVKLYRMMGGTAMMRWAAWNVGAPIPPHYLLGAREQFEMELQRRGNGSGNSILIAVQQGGAH</sequence>
<dbReference type="Proteomes" id="UP001258945">
    <property type="component" value="Unassembled WGS sequence"/>
</dbReference>
<dbReference type="Pfam" id="PF08346">
    <property type="entry name" value="AntA"/>
    <property type="match status" value="1"/>
</dbReference>
<evidence type="ECO:0000313" key="2">
    <source>
        <dbReference type="EMBL" id="MDT8332980.1"/>
    </source>
</evidence>
<dbReference type="RefSeq" id="WP_314283988.1">
    <property type="nucleotide sequence ID" value="NZ_JAVVDO010000041.1"/>
</dbReference>
<keyword evidence="3" id="KW-1185">Reference proteome</keyword>
<evidence type="ECO:0000313" key="3">
    <source>
        <dbReference type="Proteomes" id="UP001258945"/>
    </source>
</evidence>
<comment type="caution">
    <text evidence="2">The sequence shown here is derived from an EMBL/GenBank/DDBJ whole genome shotgun (WGS) entry which is preliminary data.</text>
</comment>
<reference evidence="2 3" key="1">
    <citation type="journal article" date="2019" name="Microb. Pathog.">
        <title>Comparison of VITEK 2, MALDI-TOF MS, 16S rRNA gene sequencing, and whole-genome sequencing for identification of Roseomonas mucosa.</title>
        <authorList>
            <person name="Rudolph W.W."/>
            <person name="Gunzer F."/>
            <person name="Trauth M."/>
            <person name="Bunk B."/>
            <person name="Bigge R."/>
            <person name="Schrottner P."/>
        </authorList>
    </citation>
    <scope>NUCLEOTIDE SEQUENCE [LARGE SCALE GENOMIC DNA]</scope>
    <source>
        <strain evidence="2 3">DSM 103800</strain>
    </source>
</reference>